<dbReference type="OrthoDB" id="421993at2759"/>
<dbReference type="GeneID" id="15806434"/>
<reference evidence="3 4" key="1">
    <citation type="journal article" date="2012" name="BMC Genomics">
        <title>Comparative genomic analysis and phylogenetic position of Theileria equi.</title>
        <authorList>
            <person name="Kappmeyer L.S."/>
            <person name="Thiagarajan M."/>
            <person name="Herndon D.R."/>
            <person name="Ramsay J.D."/>
            <person name="Caler E."/>
            <person name="Djikeng A."/>
            <person name="Gillespie J.J."/>
            <person name="Lau A.O."/>
            <person name="Roalson E.H."/>
            <person name="Silva J.C."/>
            <person name="Silva M.G."/>
            <person name="Suarez C.E."/>
            <person name="Ueti M.W."/>
            <person name="Nene V.M."/>
            <person name="Mealey R.H."/>
            <person name="Knowles D.P."/>
            <person name="Brayton K.A."/>
        </authorList>
    </citation>
    <scope>NUCLEOTIDE SEQUENCE [LARGE SCALE GENOMIC DNA]</scope>
    <source>
        <strain evidence="3 4">WA</strain>
    </source>
</reference>
<dbReference type="SUPFAM" id="SSF75304">
    <property type="entry name" value="Amidase signature (AS) enzymes"/>
    <property type="match status" value="1"/>
</dbReference>
<dbReference type="PANTHER" id="PTHR11895">
    <property type="entry name" value="TRANSAMIDASE"/>
    <property type="match status" value="1"/>
</dbReference>
<dbReference type="InterPro" id="IPR036928">
    <property type="entry name" value="AS_sf"/>
</dbReference>
<dbReference type="Gene3D" id="3.90.1300.10">
    <property type="entry name" value="Amidase signature (AS) domain"/>
    <property type="match status" value="1"/>
</dbReference>
<keyword evidence="3" id="KW-0808">Transferase</keyword>
<name>L0B1L8_THEEQ</name>
<gene>
    <name evidence="3" type="ORF">BEWA_011480</name>
</gene>
<dbReference type="STRING" id="1537102.L0B1L8"/>
<feature type="domain" description="Amidase" evidence="2">
    <location>
        <begin position="95"/>
        <end position="502"/>
    </location>
</feature>
<proteinExistence type="inferred from homology"/>
<dbReference type="KEGG" id="beq:BEWA_011480"/>
<dbReference type="PROSITE" id="PS00571">
    <property type="entry name" value="AMIDASES"/>
    <property type="match status" value="1"/>
</dbReference>
<dbReference type="Pfam" id="PF01425">
    <property type="entry name" value="Amidase"/>
    <property type="match status" value="1"/>
</dbReference>
<dbReference type="InterPro" id="IPR000120">
    <property type="entry name" value="Amidase"/>
</dbReference>
<dbReference type="InterPro" id="IPR023631">
    <property type="entry name" value="Amidase_dom"/>
</dbReference>
<comment type="similarity">
    <text evidence="1">Belongs to the amidase family.</text>
</comment>
<dbReference type="GO" id="GO:0050567">
    <property type="term" value="F:glutaminyl-tRNA synthase (glutamine-hydrolyzing) activity"/>
    <property type="evidence" value="ECO:0007669"/>
    <property type="project" value="TreeGrafter"/>
</dbReference>
<keyword evidence="4" id="KW-1185">Reference proteome</keyword>
<evidence type="ECO:0000256" key="1">
    <source>
        <dbReference type="ARBA" id="ARBA00009199"/>
    </source>
</evidence>
<dbReference type="eggNOG" id="KOG1211">
    <property type="taxonomic scope" value="Eukaryota"/>
</dbReference>
<dbReference type="RefSeq" id="XP_004831396.1">
    <property type="nucleotide sequence ID" value="XM_004831339.1"/>
</dbReference>
<keyword evidence="3" id="KW-0378">Hydrolase</keyword>
<sequence>MGAKNFTKQQIKDYVYTFFEKYKEFVDEEIRISVENTACWEYLLKCLESLSNDEVSINPRNNLDRYKAFTYIFDRYKLFYQVVSLVDRLNAGSLSNTKLFGVPIAIKDNITIKDVHFADGIFHSYNMIDIGSKSLEDYSPAYDATVVKSLIEAGLIIIGKTKLDEFGVGSLTDGVINPHGEKYIVGGSSGGSSAVVGGRIVTCALGTDTGGSVRLPSSYCGCYGYRPSYGLISRFGLSELSGMFDTVGIVGDSVYQTALLSHALVCHDIKDMNSSYSCSKVQKKIHNFLLNCKETSNLHRPLRDVKLATFDLEELYSSGYIDEDNKKNMQNVQKILTELGAEIVKVDIARLEACASIYHLYVAKQLTTNLKRFRNPLHNKSHSLETTSVVSKFHEKTIRRLNLGNAIVENEVYIENLLGEERENLINWVERNKLFDEIEFLITPVSVNALPVKEENVSLIKSELYTTIAPILGLCSITIPSDLKTPPLSFQITAGYMQDDKLFRVASAFENFVKKNVTHS</sequence>
<evidence type="ECO:0000259" key="2">
    <source>
        <dbReference type="Pfam" id="PF01425"/>
    </source>
</evidence>
<dbReference type="AlphaFoldDB" id="L0B1L8"/>
<dbReference type="Proteomes" id="UP000031512">
    <property type="component" value="Chromosome 3"/>
</dbReference>
<dbReference type="PANTHER" id="PTHR11895:SF7">
    <property type="entry name" value="GLUTAMYL-TRNA(GLN) AMIDOTRANSFERASE SUBUNIT A, MITOCHONDRIAL"/>
    <property type="match status" value="1"/>
</dbReference>
<dbReference type="InterPro" id="IPR020556">
    <property type="entry name" value="Amidase_CS"/>
</dbReference>
<dbReference type="GO" id="GO:0016740">
    <property type="term" value="F:transferase activity"/>
    <property type="evidence" value="ECO:0007669"/>
    <property type="project" value="UniProtKB-KW"/>
</dbReference>
<evidence type="ECO:0000313" key="4">
    <source>
        <dbReference type="Proteomes" id="UP000031512"/>
    </source>
</evidence>
<organism evidence="3 4">
    <name type="scientific">Theileria equi strain WA</name>
    <dbReference type="NCBI Taxonomy" id="1537102"/>
    <lineage>
        <taxon>Eukaryota</taxon>
        <taxon>Sar</taxon>
        <taxon>Alveolata</taxon>
        <taxon>Apicomplexa</taxon>
        <taxon>Aconoidasida</taxon>
        <taxon>Piroplasmida</taxon>
        <taxon>Theileriidae</taxon>
        <taxon>Theileria</taxon>
    </lineage>
</organism>
<dbReference type="VEuPathDB" id="PiroplasmaDB:BEWA_011480"/>
<accession>L0B1L8</accession>
<evidence type="ECO:0000313" key="3">
    <source>
        <dbReference type="EMBL" id="AFZ81730.1"/>
    </source>
</evidence>
<dbReference type="GO" id="GO:0004040">
    <property type="term" value="F:amidase activity"/>
    <property type="evidence" value="ECO:0007669"/>
    <property type="project" value="UniProtKB-EC"/>
</dbReference>
<dbReference type="EC" id="3.5.1.4" evidence="3"/>
<dbReference type="EMBL" id="CP001670">
    <property type="protein sequence ID" value="AFZ81730.1"/>
    <property type="molecule type" value="Genomic_DNA"/>
</dbReference>
<protein>
    <submittedName>
        <fullName evidence="3">Glutamyl-tRNA Gln amidotransferase, A subunit, putative</fullName>
        <ecNumber evidence="3">3.5.1.4</ecNumber>
    </submittedName>
</protein>